<reference evidence="7 8" key="1">
    <citation type="submission" date="2021-01" db="EMBL/GenBank/DDBJ databases">
        <title>Whole genome shotgun sequence of Plantactinospora mayteni NBRC 109088.</title>
        <authorList>
            <person name="Komaki H."/>
            <person name="Tamura T."/>
        </authorList>
    </citation>
    <scope>NUCLEOTIDE SEQUENCE [LARGE SCALE GENOMIC DNA]</scope>
    <source>
        <strain evidence="7 8">NBRC 109088</strain>
    </source>
</reference>
<dbReference type="Proteomes" id="UP000621500">
    <property type="component" value="Unassembled WGS sequence"/>
</dbReference>
<evidence type="ECO:0000256" key="5">
    <source>
        <dbReference type="SAM" id="Phobius"/>
    </source>
</evidence>
<dbReference type="InterPro" id="IPR009908">
    <property type="entry name" value="Methylamine_util_MauE"/>
</dbReference>
<feature type="transmembrane region" description="Helical" evidence="5">
    <location>
        <begin position="151"/>
        <end position="169"/>
    </location>
</feature>
<evidence type="ECO:0000259" key="6">
    <source>
        <dbReference type="Pfam" id="PF07291"/>
    </source>
</evidence>
<keyword evidence="4 5" id="KW-0472">Membrane</keyword>
<evidence type="ECO:0000313" key="8">
    <source>
        <dbReference type="Proteomes" id="UP000621500"/>
    </source>
</evidence>
<evidence type="ECO:0000256" key="2">
    <source>
        <dbReference type="ARBA" id="ARBA00022692"/>
    </source>
</evidence>
<evidence type="ECO:0000256" key="3">
    <source>
        <dbReference type="ARBA" id="ARBA00022989"/>
    </source>
</evidence>
<comment type="caution">
    <text evidence="7">The sequence shown here is derived from an EMBL/GenBank/DDBJ whole genome shotgun (WGS) entry which is preliminary data.</text>
</comment>
<keyword evidence="8" id="KW-1185">Reference proteome</keyword>
<dbReference type="Pfam" id="PF07291">
    <property type="entry name" value="MauE"/>
    <property type="match status" value="1"/>
</dbReference>
<keyword evidence="3 5" id="KW-1133">Transmembrane helix</keyword>
<name>A0ABQ4F0M0_9ACTN</name>
<evidence type="ECO:0000256" key="1">
    <source>
        <dbReference type="ARBA" id="ARBA00004141"/>
    </source>
</evidence>
<keyword evidence="2 5" id="KW-0812">Transmembrane</keyword>
<dbReference type="EMBL" id="BONX01000053">
    <property type="protein sequence ID" value="GIH00423.1"/>
    <property type="molecule type" value="Genomic_DNA"/>
</dbReference>
<evidence type="ECO:0000256" key="4">
    <source>
        <dbReference type="ARBA" id="ARBA00023136"/>
    </source>
</evidence>
<protein>
    <recommendedName>
        <fullName evidence="6">Methylamine utilisation protein MauE domain-containing protein</fullName>
    </recommendedName>
</protein>
<feature type="transmembrane region" description="Helical" evidence="5">
    <location>
        <begin position="125"/>
        <end position="145"/>
    </location>
</feature>
<proteinExistence type="predicted"/>
<organism evidence="7 8">
    <name type="scientific">Plantactinospora mayteni</name>
    <dbReference type="NCBI Taxonomy" id="566021"/>
    <lineage>
        <taxon>Bacteria</taxon>
        <taxon>Bacillati</taxon>
        <taxon>Actinomycetota</taxon>
        <taxon>Actinomycetes</taxon>
        <taxon>Micromonosporales</taxon>
        <taxon>Micromonosporaceae</taxon>
        <taxon>Plantactinospora</taxon>
    </lineage>
</organism>
<accession>A0ABQ4F0M0</accession>
<comment type="subcellular location">
    <subcellularLocation>
        <location evidence="1">Membrane</location>
        <topology evidence="1">Multi-pass membrane protein</topology>
    </subcellularLocation>
</comment>
<sequence>MSAALPYLALVCRGAVVVVFALSAVSKLRSRAAYARFRRSTRLLTGLPEAPASALARLVIAGEVTVAVTASAGPLSSAGLGVAGVLLCGFTWALARSPESGQALECGCFGSSVSATRRTAIARNVLLLGLVIGGLVSTHAATGAGSMRWDTMLVCAVGAVALAAFITRLHEITSLFTARL</sequence>
<evidence type="ECO:0000313" key="7">
    <source>
        <dbReference type="EMBL" id="GIH00423.1"/>
    </source>
</evidence>
<gene>
    <name evidence="7" type="ORF">Pma05_69950</name>
</gene>
<dbReference type="RefSeq" id="WP_203861735.1">
    <property type="nucleotide sequence ID" value="NZ_BAAAZQ010000023.1"/>
</dbReference>
<feature type="transmembrane region" description="Helical" evidence="5">
    <location>
        <begin position="6"/>
        <end position="25"/>
    </location>
</feature>
<feature type="domain" description="Methylamine utilisation protein MauE" evidence="6">
    <location>
        <begin position="6"/>
        <end position="136"/>
    </location>
</feature>